<organism evidence="2 3">
    <name type="scientific">Scyliorhinus torazame</name>
    <name type="common">Cloudy catshark</name>
    <name type="synonym">Catulus torazame</name>
    <dbReference type="NCBI Taxonomy" id="75743"/>
    <lineage>
        <taxon>Eukaryota</taxon>
        <taxon>Metazoa</taxon>
        <taxon>Chordata</taxon>
        <taxon>Craniata</taxon>
        <taxon>Vertebrata</taxon>
        <taxon>Chondrichthyes</taxon>
        <taxon>Elasmobranchii</taxon>
        <taxon>Galeomorphii</taxon>
        <taxon>Galeoidea</taxon>
        <taxon>Carcharhiniformes</taxon>
        <taxon>Scyliorhinidae</taxon>
        <taxon>Scyliorhinus</taxon>
    </lineage>
</organism>
<reference evidence="2 3" key="1">
    <citation type="journal article" date="2018" name="Nat. Ecol. Evol.">
        <title>Shark genomes provide insights into elasmobranch evolution and the origin of vertebrates.</title>
        <authorList>
            <person name="Hara Y"/>
            <person name="Yamaguchi K"/>
            <person name="Onimaru K"/>
            <person name="Kadota M"/>
            <person name="Koyanagi M"/>
            <person name="Keeley SD"/>
            <person name="Tatsumi K"/>
            <person name="Tanaka K"/>
            <person name="Motone F"/>
            <person name="Kageyama Y"/>
            <person name="Nozu R"/>
            <person name="Adachi N"/>
            <person name="Nishimura O"/>
            <person name="Nakagawa R"/>
            <person name="Tanegashima C"/>
            <person name="Kiyatake I"/>
            <person name="Matsumoto R"/>
            <person name="Murakumo K"/>
            <person name="Nishida K"/>
            <person name="Terakita A"/>
            <person name="Kuratani S"/>
            <person name="Sato K"/>
            <person name="Hyodo S Kuraku.S."/>
        </authorList>
    </citation>
    <scope>NUCLEOTIDE SEQUENCE [LARGE SCALE GENOMIC DNA]</scope>
</reference>
<dbReference type="SUPFAM" id="SSF52467">
    <property type="entry name" value="DHS-like NAD/FAD-binding domain"/>
    <property type="match status" value="1"/>
</dbReference>
<feature type="region of interest" description="Disordered" evidence="1">
    <location>
        <begin position="90"/>
        <end position="134"/>
    </location>
</feature>
<comment type="caution">
    <text evidence="2">The sequence shown here is derived from an EMBL/GenBank/DDBJ whole genome shotgun (WGS) entry which is preliminary data.</text>
</comment>
<dbReference type="STRING" id="75743.A0A401Q2L7"/>
<accession>A0A401Q2L7</accession>
<evidence type="ECO:0000313" key="3">
    <source>
        <dbReference type="Proteomes" id="UP000288216"/>
    </source>
</evidence>
<gene>
    <name evidence="2" type="ORF">scyTo_0017932</name>
</gene>
<dbReference type="AlphaFoldDB" id="A0A401Q2L7"/>
<protein>
    <submittedName>
        <fullName evidence="2">Uncharacterized protein</fullName>
    </submittedName>
</protein>
<keyword evidence="3" id="KW-1185">Reference proteome</keyword>
<proteinExistence type="predicted"/>
<feature type="compositionally biased region" description="Basic and acidic residues" evidence="1">
    <location>
        <begin position="108"/>
        <end position="134"/>
    </location>
</feature>
<sequence length="134" mass="14469">MGTSLQVQPFASLASRESDPTPRLLINKEITHQGDPVMALLGLGASFDFDSEKAYRDVAYVGSCDDCCIALADLLGWKEELEGVVKKEHALIDGKTKGAQGMADPQAPEEKESEPEVERSEQAADMEKVDTPSS</sequence>
<dbReference type="Gene3D" id="3.40.50.1220">
    <property type="entry name" value="TPP-binding domain"/>
    <property type="match status" value="1"/>
</dbReference>
<evidence type="ECO:0000313" key="2">
    <source>
        <dbReference type="EMBL" id="GCB79667.1"/>
    </source>
</evidence>
<dbReference type="InterPro" id="IPR029035">
    <property type="entry name" value="DHS-like_NAD/FAD-binding_dom"/>
</dbReference>
<dbReference type="Proteomes" id="UP000288216">
    <property type="component" value="Unassembled WGS sequence"/>
</dbReference>
<dbReference type="EMBL" id="BFAA01012054">
    <property type="protein sequence ID" value="GCB79667.1"/>
    <property type="molecule type" value="Genomic_DNA"/>
</dbReference>
<name>A0A401Q2L7_SCYTO</name>
<evidence type="ECO:0000256" key="1">
    <source>
        <dbReference type="SAM" id="MobiDB-lite"/>
    </source>
</evidence>
<dbReference type="OrthoDB" id="420264at2759"/>